<name>A0A5C6UGT7_9SPHN</name>
<dbReference type="SUPFAM" id="SSF159894">
    <property type="entry name" value="YgaC/TfoX-N like"/>
    <property type="match status" value="1"/>
</dbReference>
<dbReference type="OrthoDB" id="1524907at2"/>
<dbReference type="Gene3D" id="3.30.1460.30">
    <property type="entry name" value="YgaC/TfoX-N like chaperone"/>
    <property type="match status" value="1"/>
</dbReference>
<accession>A0A5C6UGT7</accession>
<evidence type="ECO:0000259" key="1">
    <source>
        <dbReference type="Pfam" id="PF04993"/>
    </source>
</evidence>
<dbReference type="InterPro" id="IPR007076">
    <property type="entry name" value="TfoX_N"/>
</dbReference>
<organism evidence="2 3">
    <name type="scientific">Sphingomonas ginsenosidivorax</name>
    <dbReference type="NCBI Taxonomy" id="862135"/>
    <lineage>
        <taxon>Bacteria</taxon>
        <taxon>Pseudomonadati</taxon>
        <taxon>Pseudomonadota</taxon>
        <taxon>Alphaproteobacteria</taxon>
        <taxon>Sphingomonadales</taxon>
        <taxon>Sphingomonadaceae</taxon>
        <taxon>Sphingomonas</taxon>
    </lineage>
</organism>
<dbReference type="Pfam" id="PF04993">
    <property type="entry name" value="TfoX_N"/>
    <property type="match status" value="1"/>
</dbReference>
<proteinExistence type="predicted"/>
<evidence type="ECO:0000313" key="3">
    <source>
        <dbReference type="Proteomes" id="UP000321250"/>
    </source>
</evidence>
<dbReference type="AlphaFoldDB" id="A0A5C6UGT7"/>
<evidence type="ECO:0000313" key="2">
    <source>
        <dbReference type="EMBL" id="TXC71973.1"/>
    </source>
</evidence>
<dbReference type="Proteomes" id="UP000321250">
    <property type="component" value="Unassembled WGS sequence"/>
</dbReference>
<feature type="domain" description="TfoX N-terminal" evidence="1">
    <location>
        <begin position="19"/>
        <end position="97"/>
    </location>
</feature>
<keyword evidence="3" id="KW-1185">Reference proteome</keyword>
<reference evidence="2 3" key="1">
    <citation type="journal article" date="2013" name="Antonie Van Leeuwenhoek">
        <title>Sphingomonas ginsenosidivorax sp. nov., with the ability to transform ginsenosides.</title>
        <authorList>
            <person name="Jin X.F."/>
            <person name="Kim J.K."/>
            <person name="Liu Q.M."/>
            <person name="Kang M.S."/>
            <person name="He D."/>
            <person name="Jin F.X."/>
            <person name="Kim S.C."/>
            <person name="Im W.T."/>
        </authorList>
    </citation>
    <scope>NUCLEOTIDE SEQUENCE [LARGE SCALE GENOMIC DNA]</scope>
    <source>
        <strain evidence="2 3">KHI67</strain>
    </source>
</reference>
<dbReference type="RefSeq" id="WP_147083250.1">
    <property type="nucleotide sequence ID" value="NZ_VOQR01000001.1"/>
</dbReference>
<dbReference type="EMBL" id="VOQR01000001">
    <property type="protein sequence ID" value="TXC71973.1"/>
    <property type="molecule type" value="Genomic_DNA"/>
</dbReference>
<protein>
    <submittedName>
        <fullName evidence="2">TfoX/Sxy family protein</fullName>
    </submittedName>
</protein>
<gene>
    <name evidence="2" type="ORF">FSB78_14175</name>
</gene>
<sequence>MASDTRTVGFIVDQLASAGVSAKPMFGEYGLYCDGRMVAMVCDDRLFLKPTDAGRAFAGAVEEASPYPGAKPCLVIDPDRWDDSDWLGELVRLTAAALPLPKPSKAKR</sequence>
<comment type="caution">
    <text evidence="2">The sequence shown here is derived from an EMBL/GenBank/DDBJ whole genome shotgun (WGS) entry which is preliminary data.</text>
</comment>